<dbReference type="PANTHER" id="PTHR45890:SF1">
    <property type="entry name" value="AARF DOMAIN CONTAINING KINASE 2"/>
    <property type="match status" value="1"/>
</dbReference>
<proteinExistence type="predicted"/>
<evidence type="ECO:0000313" key="4">
    <source>
        <dbReference type="Proteomes" id="UP000186817"/>
    </source>
</evidence>
<dbReference type="InterPro" id="IPR004147">
    <property type="entry name" value="ABC1_dom"/>
</dbReference>
<feature type="domain" description="ABC1 atypical kinase-like" evidence="2">
    <location>
        <begin position="236"/>
        <end position="385"/>
    </location>
</feature>
<accession>A0A1Q9F2K7</accession>
<evidence type="ECO:0000259" key="2">
    <source>
        <dbReference type="Pfam" id="PF03109"/>
    </source>
</evidence>
<gene>
    <name evidence="3" type="ORF">AK812_SmicGene2009</name>
</gene>
<evidence type="ECO:0000313" key="3">
    <source>
        <dbReference type="EMBL" id="OLQ13891.1"/>
    </source>
</evidence>
<dbReference type="InterPro" id="IPR011009">
    <property type="entry name" value="Kinase-like_dom_sf"/>
</dbReference>
<feature type="transmembrane region" description="Helical" evidence="1">
    <location>
        <begin position="34"/>
        <end position="52"/>
    </location>
</feature>
<dbReference type="OrthoDB" id="427480at2759"/>
<dbReference type="PANTHER" id="PTHR45890">
    <property type="entry name" value="AARF DOMAIN CONTAINING KINASE 2 (PREDICTED)"/>
    <property type="match status" value="1"/>
</dbReference>
<dbReference type="Proteomes" id="UP000186817">
    <property type="component" value="Unassembled WGS sequence"/>
</dbReference>
<dbReference type="EMBL" id="LSRX01000022">
    <property type="protein sequence ID" value="OLQ13891.1"/>
    <property type="molecule type" value="Genomic_DNA"/>
</dbReference>
<feature type="transmembrane region" description="Helical" evidence="1">
    <location>
        <begin position="64"/>
        <end position="87"/>
    </location>
</feature>
<keyword evidence="4" id="KW-1185">Reference proteome</keyword>
<dbReference type="SUPFAM" id="SSF56112">
    <property type="entry name" value="Protein kinase-like (PK-like)"/>
    <property type="match status" value="1"/>
</dbReference>
<comment type="caution">
    <text evidence="3">The sequence shown here is derived from an EMBL/GenBank/DDBJ whole genome shotgun (WGS) entry which is preliminary data.</text>
</comment>
<keyword evidence="1" id="KW-0812">Transmembrane</keyword>
<keyword evidence="1" id="KW-0472">Membrane</keyword>
<keyword evidence="1" id="KW-1133">Transmembrane helix</keyword>
<sequence>MWLAASSTINRCCHVSDAEKHPVLQGHDEHPGSLSFWFLVLTFAVVASVLLKRINSKVDFAVEVLLRAFELLWFYLPLLPLLAFSLLADRCSPACNLADASRPQAPSWVDWWWAVALRRVQRSGPVFVKLGQWAATRPDLIPEDVCSHLGHLHDSTEPHSLQHTHKVLRESFSDTWFRHLLIEPEPIGSGCIAQVYRGRLLTSGATSSSKASPLRLLGSRLHRFCGGSCSSTTRPSVEVAVKVVHPQVQRAVDVDLQVLDQLAGISKHVGAERLGIPLMLRQFSAFLKAQTNLETEAQNLRRMKQMLASCDGSVVIPEVFDRWVAPNVLVMSFEEGEPLTALLDSDGPDRPRLEAWRILVDSFWAMVFKYRFVHGDLHPGNILWRPPVDASGKISSSFHSPSYSCDMPMTGRIGLTTGANNGNGSLLQEIGTTGVFTGVAPGDVYGIGDQVRAAHAGAGDIRRFDQTPQAASLNLTVRQWGTSFDLFPRGIAKSVPDLVNNLQTVTPSHPPGAWALETINRDASLVIGIDNIRINNRTEGKLKDLFASFSKHLREQGALNRVLNVRPGAAPLAAGTVPVEDWRALGRAIPIVAPWGASGAAPNAIAQCGAGSYSHFEETVFGTLNALQGFPNGPAYIANGGPVINNAVLGACPGGCVINALVVTRDPTALAALTAHAGIPGAVWHMQPYPHALREAPIVLFFQLKRWSQKDSHRPVNKDLTPFFFEVGATFDLPLFESARGLQV</sequence>
<protein>
    <submittedName>
        <fullName evidence="3">ABC1 family protein C21C3.03, mitochondrial</fullName>
    </submittedName>
</protein>
<reference evidence="3 4" key="1">
    <citation type="submission" date="2016-02" db="EMBL/GenBank/DDBJ databases">
        <title>Genome analysis of coral dinoflagellate symbionts highlights evolutionary adaptations to a symbiotic lifestyle.</title>
        <authorList>
            <person name="Aranda M."/>
            <person name="Li Y."/>
            <person name="Liew Y.J."/>
            <person name="Baumgarten S."/>
            <person name="Simakov O."/>
            <person name="Wilson M."/>
            <person name="Piel J."/>
            <person name="Ashoor H."/>
            <person name="Bougouffa S."/>
            <person name="Bajic V.B."/>
            <person name="Ryu T."/>
            <person name="Ravasi T."/>
            <person name="Bayer T."/>
            <person name="Micklem G."/>
            <person name="Kim H."/>
            <person name="Bhak J."/>
            <person name="Lajeunesse T.C."/>
            <person name="Voolstra C.R."/>
        </authorList>
    </citation>
    <scope>NUCLEOTIDE SEQUENCE [LARGE SCALE GENOMIC DNA]</scope>
    <source>
        <strain evidence="3 4">CCMP2467</strain>
    </source>
</reference>
<organism evidence="3 4">
    <name type="scientific">Symbiodinium microadriaticum</name>
    <name type="common">Dinoflagellate</name>
    <name type="synonym">Zooxanthella microadriatica</name>
    <dbReference type="NCBI Taxonomy" id="2951"/>
    <lineage>
        <taxon>Eukaryota</taxon>
        <taxon>Sar</taxon>
        <taxon>Alveolata</taxon>
        <taxon>Dinophyceae</taxon>
        <taxon>Suessiales</taxon>
        <taxon>Symbiodiniaceae</taxon>
        <taxon>Symbiodinium</taxon>
    </lineage>
</organism>
<dbReference type="InterPro" id="IPR052402">
    <property type="entry name" value="ADCK_kinase"/>
</dbReference>
<dbReference type="AlphaFoldDB" id="A0A1Q9F2K7"/>
<dbReference type="Pfam" id="PF03109">
    <property type="entry name" value="ABC1"/>
    <property type="match status" value="1"/>
</dbReference>
<name>A0A1Q9F2K7_SYMMI</name>
<evidence type="ECO:0000256" key="1">
    <source>
        <dbReference type="SAM" id="Phobius"/>
    </source>
</evidence>